<keyword evidence="2" id="KW-1133">Transmembrane helix</keyword>
<dbReference type="AlphaFoldDB" id="C7Q527"/>
<name>C7Q527_CATAD</name>
<evidence type="ECO:0000313" key="3">
    <source>
        <dbReference type="EMBL" id="ACU73975.1"/>
    </source>
</evidence>
<accession>C7Q527</accession>
<sequence length="248" mass="25316">MNRGPNLRRYWSSLTGLGRGPAPERNWRGKPFWRRYLASFFVLPQPPEELDADGASISEGARTPRLRYQSMVLAGAAVLAVVAVSVTQFGGGSPGNDTTGTGSDHGASSSHPTSPTTSSSGPSTPTTSPTKPGPWAGTIRVAMNGERVTSGPPPGAGLVFGLAVGGQGVLVGPGNLVAWTDDASPTAAKCSALLQAHAVYQATVKAGDKLCVAALNGRTASAKVTAEDQNASDGVYIDLEVVAYAPAS</sequence>
<dbReference type="Proteomes" id="UP000000851">
    <property type="component" value="Chromosome"/>
</dbReference>
<keyword evidence="2" id="KW-0812">Transmembrane</keyword>
<evidence type="ECO:0000313" key="4">
    <source>
        <dbReference type="Proteomes" id="UP000000851"/>
    </source>
</evidence>
<dbReference type="EMBL" id="CP001700">
    <property type="protein sequence ID" value="ACU73975.1"/>
    <property type="molecule type" value="Genomic_DNA"/>
</dbReference>
<evidence type="ECO:0000256" key="1">
    <source>
        <dbReference type="SAM" id="MobiDB-lite"/>
    </source>
</evidence>
<keyword evidence="4" id="KW-1185">Reference proteome</keyword>
<dbReference type="RefSeq" id="WP_015793704.1">
    <property type="nucleotide sequence ID" value="NC_013131.1"/>
</dbReference>
<proteinExistence type="predicted"/>
<dbReference type="KEGG" id="cai:Caci_5116"/>
<organism evidence="3 4">
    <name type="scientific">Catenulispora acidiphila (strain DSM 44928 / JCM 14897 / NBRC 102108 / NRRL B-24433 / ID139908)</name>
    <dbReference type="NCBI Taxonomy" id="479433"/>
    <lineage>
        <taxon>Bacteria</taxon>
        <taxon>Bacillati</taxon>
        <taxon>Actinomycetota</taxon>
        <taxon>Actinomycetes</taxon>
        <taxon>Catenulisporales</taxon>
        <taxon>Catenulisporaceae</taxon>
        <taxon>Catenulispora</taxon>
    </lineage>
</organism>
<feature type="compositionally biased region" description="Low complexity" evidence="1">
    <location>
        <begin position="108"/>
        <end position="134"/>
    </location>
</feature>
<reference evidence="3 4" key="1">
    <citation type="journal article" date="2009" name="Stand. Genomic Sci.">
        <title>Complete genome sequence of Catenulispora acidiphila type strain (ID 139908).</title>
        <authorList>
            <person name="Copeland A."/>
            <person name="Lapidus A."/>
            <person name="Glavina Del Rio T."/>
            <person name="Nolan M."/>
            <person name="Lucas S."/>
            <person name="Chen F."/>
            <person name="Tice H."/>
            <person name="Cheng J.F."/>
            <person name="Bruce D."/>
            <person name="Goodwin L."/>
            <person name="Pitluck S."/>
            <person name="Mikhailova N."/>
            <person name="Pati A."/>
            <person name="Ivanova N."/>
            <person name="Mavromatis K."/>
            <person name="Chen A."/>
            <person name="Palaniappan K."/>
            <person name="Chain P."/>
            <person name="Land M."/>
            <person name="Hauser L."/>
            <person name="Chang Y.J."/>
            <person name="Jeffries C.D."/>
            <person name="Chertkov O."/>
            <person name="Brettin T."/>
            <person name="Detter J.C."/>
            <person name="Han C."/>
            <person name="Ali Z."/>
            <person name="Tindall B.J."/>
            <person name="Goker M."/>
            <person name="Bristow J."/>
            <person name="Eisen J.A."/>
            <person name="Markowitz V."/>
            <person name="Hugenholtz P."/>
            <person name="Kyrpides N.C."/>
            <person name="Klenk H.P."/>
        </authorList>
    </citation>
    <scope>NUCLEOTIDE SEQUENCE [LARGE SCALE GENOMIC DNA]</scope>
    <source>
        <strain evidence="4">DSM 44928 / JCM 14897 / NBRC 102108 / NRRL B-24433 / ID139908</strain>
    </source>
</reference>
<gene>
    <name evidence="3" type="ordered locus">Caci_5116</name>
</gene>
<feature type="transmembrane region" description="Helical" evidence="2">
    <location>
        <begin position="71"/>
        <end position="91"/>
    </location>
</feature>
<dbReference type="STRING" id="479433.Caci_5116"/>
<feature type="region of interest" description="Disordered" evidence="1">
    <location>
        <begin position="91"/>
        <end position="137"/>
    </location>
</feature>
<evidence type="ECO:0000256" key="2">
    <source>
        <dbReference type="SAM" id="Phobius"/>
    </source>
</evidence>
<dbReference type="HOGENOM" id="CLU_1118588_0_0_11"/>
<dbReference type="InParanoid" id="C7Q527"/>
<keyword evidence="2" id="KW-0472">Membrane</keyword>
<protein>
    <submittedName>
        <fullName evidence="3">Uncharacterized protein</fullName>
    </submittedName>
</protein>